<organism evidence="3 4">
    <name type="scientific">Umbelopsis vinacea</name>
    <dbReference type="NCBI Taxonomy" id="44442"/>
    <lineage>
        <taxon>Eukaryota</taxon>
        <taxon>Fungi</taxon>
        <taxon>Fungi incertae sedis</taxon>
        <taxon>Mucoromycota</taxon>
        <taxon>Mucoromycotina</taxon>
        <taxon>Umbelopsidomycetes</taxon>
        <taxon>Umbelopsidales</taxon>
        <taxon>Umbelopsidaceae</taxon>
        <taxon>Umbelopsis</taxon>
    </lineage>
</organism>
<feature type="compositionally biased region" description="Low complexity" evidence="1">
    <location>
        <begin position="515"/>
        <end position="529"/>
    </location>
</feature>
<name>A0A8H7UDM3_9FUNG</name>
<evidence type="ECO:0000256" key="1">
    <source>
        <dbReference type="SAM" id="MobiDB-lite"/>
    </source>
</evidence>
<protein>
    <recommendedName>
        <fullName evidence="2">F-box domain-containing protein</fullName>
    </recommendedName>
</protein>
<evidence type="ECO:0000313" key="4">
    <source>
        <dbReference type="Proteomes" id="UP000612746"/>
    </source>
</evidence>
<dbReference type="EMBL" id="JAEPRA010000008">
    <property type="protein sequence ID" value="KAG2181791.1"/>
    <property type="molecule type" value="Genomic_DNA"/>
</dbReference>
<dbReference type="InterPro" id="IPR036047">
    <property type="entry name" value="F-box-like_dom_sf"/>
</dbReference>
<dbReference type="PANTHER" id="PTHR12100:SF1">
    <property type="entry name" value="RECYCLIN-1"/>
    <property type="match status" value="1"/>
</dbReference>
<gene>
    <name evidence="3" type="ORF">INT44_008606</name>
</gene>
<feature type="region of interest" description="Disordered" evidence="1">
    <location>
        <begin position="491"/>
        <end position="580"/>
    </location>
</feature>
<accession>A0A8H7UDM3</accession>
<reference evidence="3" key="1">
    <citation type="submission" date="2020-12" db="EMBL/GenBank/DDBJ databases">
        <title>Metabolic potential, ecology and presence of endohyphal bacteria is reflected in genomic diversity of Mucoromycotina.</title>
        <authorList>
            <person name="Muszewska A."/>
            <person name="Okrasinska A."/>
            <person name="Steczkiewicz K."/>
            <person name="Drgas O."/>
            <person name="Orlowska M."/>
            <person name="Perlinska-Lenart U."/>
            <person name="Aleksandrzak-Piekarczyk T."/>
            <person name="Szatraj K."/>
            <person name="Zielenkiewicz U."/>
            <person name="Pilsyk S."/>
            <person name="Malc E."/>
            <person name="Mieczkowski P."/>
            <person name="Kruszewska J.S."/>
            <person name="Biernat P."/>
            <person name="Pawlowska J."/>
        </authorList>
    </citation>
    <scope>NUCLEOTIDE SEQUENCE</scope>
    <source>
        <strain evidence="3">WA0000051536</strain>
    </source>
</reference>
<feature type="domain" description="F-box" evidence="2">
    <location>
        <begin position="64"/>
        <end position="104"/>
    </location>
</feature>
<dbReference type="Proteomes" id="UP000612746">
    <property type="component" value="Unassembled WGS sequence"/>
</dbReference>
<comment type="caution">
    <text evidence="3">The sequence shown here is derived from an EMBL/GenBank/DDBJ whole genome shotgun (WGS) entry which is preliminary data.</text>
</comment>
<feature type="compositionally biased region" description="Polar residues" evidence="1">
    <location>
        <begin position="566"/>
        <end position="580"/>
    </location>
</feature>
<dbReference type="SUPFAM" id="SSF81383">
    <property type="entry name" value="F-box domain"/>
    <property type="match status" value="1"/>
</dbReference>
<evidence type="ECO:0000259" key="2">
    <source>
        <dbReference type="PROSITE" id="PS50181"/>
    </source>
</evidence>
<dbReference type="Gene3D" id="1.20.1280.50">
    <property type="match status" value="1"/>
</dbReference>
<dbReference type="PROSITE" id="PS50181">
    <property type="entry name" value="FBOX"/>
    <property type="match status" value="1"/>
</dbReference>
<dbReference type="InterPro" id="IPR009976">
    <property type="entry name" value="Sec10-like"/>
</dbReference>
<dbReference type="GO" id="GO:0000145">
    <property type="term" value="C:exocyst"/>
    <property type="evidence" value="ECO:0007669"/>
    <property type="project" value="TreeGrafter"/>
</dbReference>
<feature type="compositionally biased region" description="Basic and acidic residues" evidence="1">
    <location>
        <begin position="549"/>
        <end position="561"/>
    </location>
</feature>
<dbReference type="InterPro" id="IPR048627">
    <property type="entry name" value="Sec10_HB"/>
</dbReference>
<keyword evidence="4" id="KW-1185">Reference proteome</keyword>
<dbReference type="AlphaFoldDB" id="A0A8H7UDM3"/>
<sequence length="923" mass="104879">MKNKNLRPALAPPVCCHYHPDFRTLYSIFAQYMLMADVTLLSDESPSCSIPTINPQTLSASRFLPPDTLIHIFKYLPISATRNVALCSRRFKVLVYDDEIWDAKLRLLGIDTPITLSTEEVQGRVAYQDTAPTTGKTNLSLMGTSSSLYINNKPLNELIPGLKLDPFTARARARSTGKAREIFSQFYTRLYPFYVDLRHASGESMVLSEYGSEPEECGRILSKLVGLGKCKVVDDWSQLNDQVEKICRYFENACLHEFEVAYDDQDRYATALVELNGGQSCIQTFIQKHSMFYDNPFQPDANFKSTPPNFQPFQEFMKAISEELKVQASVIHDVFPPKADVYYIFADRVFEDVIADYLGIVLERARAIDLQLYLKVIASSLDSCLEFVDILTSETLPSRLEDERAKNILFKLFLPLMDDYLHDEIQYVKLASEKYINKWKASTSGMQGGPSSTTISNQNRESFKRKYLSAFKKIVSVPVELVSSAATSISSPFHRESKGGHSPDVSISTTAVANSEPNTPTDSPSSTPTINDEKDDKRLSTATLTNDEVGEKKKTQVDNVRKRSSSHTGSRPNSMSSVRSDNELNNAMHELDALQHLLSLELCLQLIHVNKDAEHRVQRFVKVGFPGRLKTDIQKCAEHVFTDLLKIMGPMHIKPGFDRAATHLAKYTPQEEGETRDRTDVAPLAEFFELVHIADLIQQMIEVYWKEEMNKIVDKHDFLNEVNKEKKSFERLLDDCVAQGMDQGIQVLIAQVQYILTTEQKPSDYNPSPNEVTDLKPSKACRDTIDCLKNHTEMLKGSVEKETMNIFYQEVGKRFYECLCKHIKSQTISEQGGFQIISDVNAYDNYILSLRQRTITPYFAALKALANIYIISNPSDIKDVIHDLERYHGILRIEDLFEFAACRSDWPTIRRTVQKDMTDCNIM</sequence>
<dbReference type="Pfam" id="PF12937">
    <property type="entry name" value="F-box-like"/>
    <property type="match status" value="1"/>
</dbReference>
<evidence type="ECO:0000313" key="3">
    <source>
        <dbReference type="EMBL" id="KAG2181791.1"/>
    </source>
</evidence>
<dbReference type="PANTHER" id="PTHR12100">
    <property type="entry name" value="SEC10"/>
    <property type="match status" value="1"/>
</dbReference>
<dbReference type="GO" id="GO:0006887">
    <property type="term" value="P:exocytosis"/>
    <property type="evidence" value="ECO:0007669"/>
    <property type="project" value="TreeGrafter"/>
</dbReference>
<proteinExistence type="predicted"/>
<dbReference type="SMART" id="SM00256">
    <property type="entry name" value="FBOX"/>
    <property type="match status" value="1"/>
</dbReference>
<dbReference type="OrthoDB" id="5554140at2759"/>
<dbReference type="Pfam" id="PF07393">
    <property type="entry name" value="Sec10_HB"/>
    <property type="match status" value="1"/>
</dbReference>
<dbReference type="GO" id="GO:0006893">
    <property type="term" value="P:Golgi to plasma membrane transport"/>
    <property type="evidence" value="ECO:0007669"/>
    <property type="project" value="TreeGrafter"/>
</dbReference>
<dbReference type="InterPro" id="IPR001810">
    <property type="entry name" value="F-box_dom"/>
</dbReference>